<evidence type="ECO:0000256" key="1">
    <source>
        <dbReference type="PROSITE-ProRule" id="PRU00047"/>
    </source>
</evidence>
<feature type="compositionally biased region" description="Basic and acidic residues" evidence="2">
    <location>
        <begin position="54"/>
        <end position="64"/>
    </location>
</feature>
<feature type="region of interest" description="Disordered" evidence="2">
    <location>
        <begin position="912"/>
        <end position="944"/>
    </location>
</feature>
<dbReference type="PANTHER" id="PTHR11439:SF463">
    <property type="entry name" value="REVERSE TRANSCRIPTASE TY1_COPIA-TYPE DOMAIN-CONTAINING PROTEIN"/>
    <property type="match status" value="1"/>
</dbReference>
<accession>A0A699GNX8</accession>
<evidence type="ECO:0000313" key="4">
    <source>
        <dbReference type="EMBL" id="GEV47451.1"/>
    </source>
</evidence>
<dbReference type="GO" id="GO:0003676">
    <property type="term" value="F:nucleic acid binding"/>
    <property type="evidence" value="ECO:0007669"/>
    <property type="project" value="InterPro"/>
</dbReference>
<dbReference type="EMBL" id="BKCJ010024578">
    <property type="protein sequence ID" value="GEV47451.1"/>
    <property type="molecule type" value="Genomic_DNA"/>
</dbReference>
<feature type="region of interest" description="Disordered" evidence="2">
    <location>
        <begin position="330"/>
        <end position="367"/>
    </location>
</feature>
<feature type="compositionally biased region" description="Basic and acidic residues" evidence="2">
    <location>
        <begin position="912"/>
        <end position="921"/>
    </location>
</feature>
<feature type="domain" description="CCHC-type" evidence="3">
    <location>
        <begin position="996"/>
        <end position="1010"/>
    </location>
</feature>
<gene>
    <name evidence="4" type="ORF">Tci_119428</name>
</gene>
<dbReference type="PANTHER" id="PTHR11439">
    <property type="entry name" value="GAG-POL-RELATED RETROTRANSPOSON"/>
    <property type="match status" value="1"/>
</dbReference>
<keyword evidence="1" id="KW-0863">Zinc-finger</keyword>
<reference evidence="4" key="1">
    <citation type="journal article" date="2019" name="Sci. Rep.">
        <title>Draft genome of Tanacetum cinerariifolium, the natural source of mosquito coil.</title>
        <authorList>
            <person name="Yamashiro T."/>
            <person name="Shiraishi A."/>
            <person name="Satake H."/>
            <person name="Nakayama K."/>
        </authorList>
    </citation>
    <scope>NUCLEOTIDE SEQUENCE</scope>
</reference>
<dbReference type="Gene3D" id="4.10.60.10">
    <property type="entry name" value="Zinc finger, CCHC-type"/>
    <property type="match status" value="1"/>
</dbReference>
<dbReference type="AlphaFoldDB" id="A0A699GNX8"/>
<dbReference type="SUPFAM" id="SSF57756">
    <property type="entry name" value="Retrovirus zinc finger-like domains"/>
    <property type="match status" value="1"/>
</dbReference>
<feature type="compositionally biased region" description="Polar residues" evidence="2">
    <location>
        <begin position="37"/>
        <end position="53"/>
    </location>
</feature>
<dbReference type="InterPro" id="IPR013103">
    <property type="entry name" value="RVT_2"/>
</dbReference>
<dbReference type="InterPro" id="IPR001878">
    <property type="entry name" value="Znf_CCHC"/>
</dbReference>
<protein>
    <recommendedName>
        <fullName evidence="3">CCHC-type domain-containing protein</fullName>
    </recommendedName>
</protein>
<comment type="caution">
    <text evidence="4">The sequence shown here is derived from an EMBL/GenBank/DDBJ whole genome shotgun (WGS) entry which is preliminary data.</text>
</comment>
<dbReference type="Pfam" id="PF07727">
    <property type="entry name" value="RVT_2"/>
    <property type="match status" value="1"/>
</dbReference>
<dbReference type="SMART" id="SM00343">
    <property type="entry name" value="ZnF_C2HC"/>
    <property type="match status" value="2"/>
</dbReference>
<name>A0A699GNX8_TANCI</name>
<keyword evidence="1" id="KW-0479">Metal-binding</keyword>
<feature type="region of interest" description="Disordered" evidence="2">
    <location>
        <begin position="37"/>
        <end position="64"/>
    </location>
</feature>
<dbReference type="PROSITE" id="PS50158">
    <property type="entry name" value="ZF_CCHC"/>
    <property type="match status" value="1"/>
</dbReference>
<dbReference type="GO" id="GO:0008270">
    <property type="term" value="F:zinc ion binding"/>
    <property type="evidence" value="ECO:0007669"/>
    <property type="project" value="UniProtKB-KW"/>
</dbReference>
<evidence type="ECO:0000259" key="3">
    <source>
        <dbReference type="PROSITE" id="PS50158"/>
    </source>
</evidence>
<dbReference type="InterPro" id="IPR036875">
    <property type="entry name" value="Znf_CCHC_sf"/>
</dbReference>
<sequence length="1033" mass="117007">MVKEVNELRAERIAKTTNQLAFVATAQLHQDSYYQTSNSHKSYAPTSKTSLQTRSHETTRHKGKEIAKPITPLSELASEEDINLEQAQKDKEMQKNLALIAKYKNDYKTGQFGNQRTMTVPRTKETVGETDEEIDKQELEAHYSCMAKIQEVPTADSGTDSEPLEQVQYDVGYNVFANEIHHSEQPESISNTCVMDTGDSNVIPGLPNMCDNDIQNDQNVVECDDEHVALANLIANLKLDIQIDSFIFVHELKQEMNADLKYVESIEKEIDEFEYDKAEFSNMYDMLLQEFTTQNLPQIASQAVRNTNVIKPSMYRIDSRTTYTRAPQLPQTYRNTNPRVSTSTGVTHRTNVSRPQLRSTQMKNKVVPNNSQVKDKKTGVEDHPRISSIFTKPVTACNDSLKSRTSNANAICVTYGKCLADSDHFACVTKILNDVNARTKKPNVVLVSIRKPKSQANKFFATPPKKTVALESILTYEDLVQENITINRVYYVEGLHHNLFSVGQFCDADLEVAFRKSKCFVKDLQGNDLLTADTSVPLQQELDLLFVPLYDIFSLRDEDQTVIRNKARLVAKGYAQEEGIDFKESFALVSRLEAVQIFIAYAVHKSFPIYQMDVKTTFLNGPLKKEVYVAQPDGFIDPDHLDKVYRLRKALYGLKQALKAWYDELSNFLISNGFAKGTIDLTLFTIRYEEDILLVQIYAKYALEILKKHGMEKGESIGTPMATKPKLDADLSGTLIDQTDYRSKTGSLVYLTSRRPDIVQAICYCARYQARPTEKHLKEVKDLSILKGTEYQLADRFTKALRKDRFKYLFRQIGMRCLTPAELEVLTNKYAWDSPVNLGLGIGSHLGTSFIAIPMCERMFLEKSDNIEKYVGGLPDMIHGSVMASKPKTMQDAVQFATELMVKKICTFAERQTENKRKQDDNQQQQNKRQNIGKAYTAEPRENKPYGGSKPLCSKCNYHHNGSCAPKCHKCNRVGHLSHDYRSPAANNNQRNITFYECGNQGHYRSDCPELKNQNHGNQAGGTGACGGACRRR</sequence>
<organism evidence="4">
    <name type="scientific">Tanacetum cinerariifolium</name>
    <name type="common">Dalmatian daisy</name>
    <name type="synonym">Chrysanthemum cinerariifolium</name>
    <dbReference type="NCBI Taxonomy" id="118510"/>
    <lineage>
        <taxon>Eukaryota</taxon>
        <taxon>Viridiplantae</taxon>
        <taxon>Streptophyta</taxon>
        <taxon>Embryophyta</taxon>
        <taxon>Tracheophyta</taxon>
        <taxon>Spermatophyta</taxon>
        <taxon>Magnoliopsida</taxon>
        <taxon>eudicotyledons</taxon>
        <taxon>Gunneridae</taxon>
        <taxon>Pentapetalae</taxon>
        <taxon>asterids</taxon>
        <taxon>campanulids</taxon>
        <taxon>Asterales</taxon>
        <taxon>Asteraceae</taxon>
        <taxon>Asteroideae</taxon>
        <taxon>Anthemideae</taxon>
        <taxon>Anthemidinae</taxon>
        <taxon>Tanacetum</taxon>
    </lineage>
</organism>
<proteinExistence type="predicted"/>
<evidence type="ECO:0000256" key="2">
    <source>
        <dbReference type="SAM" id="MobiDB-lite"/>
    </source>
</evidence>
<keyword evidence="1" id="KW-0862">Zinc</keyword>